<keyword evidence="3" id="KW-1185">Reference proteome</keyword>
<proteinExistence type="predicted"/>
<accession>A0A0P9AIE5</accession>
<organism evidence="2 3">
    <name type="scientific">Oxobacter pfennigii</name>
    <dbReference type="NCBI Taxonomy" id="36849"/>
    <lineage>
        <taxon>Bacteria</taxon>
        <taxon>Bacillati</taxon>
        <taxon>Bacillota</taxon>
        <taxon>Clostridia</taxon>
        <taxon>Eubacteriales</taxon>
        <taxon>Clostridiaceae</taxon>
        <taxon>Oxobacter</taxon>
    </lineage>
</organism>
<feature type="transmembrane region" description="Helical" evidence="1">
    <location>
        <begin position="6"/>
        <end position="28"/>
    </location>
</feature>
<dbReference type="Proteomes" id="UP000050326">
    <property type="component" value="Unassembled WGS sequence"/>
</dbReference>
<sequence>MLSRITGGTLILYAMPIIILYYVVKLAVKHAIKELKKEGVI</sequence>
<dbReference type="RefSeq" id="WP_278308350.1">
    <property type="nucleotide sequence ID" value="NZ_LKET01000026.1"/>
</dbReference>
<dbReference type="EMBL" id="LKET01000026">
    <property type="protein sequence ID" value="KPU45235.1"/>
    <property type="molecule type" value="Genomic_DNA"/>
</dbReference>
<name>A0A0P9AIE5_9CLOT</name>
<keyword evidence="1" id="KW-0472">Membrane</keyword>
<gene>
    <name evidence="2" type="ORF">OXPF_11260</name>
</gene>
<keyword evidence="1" id="KW-0812">Transmembrane</keyword>
<dbReference type="AlphaFoldDB" id="A0A0P9AIE5"/>
<comment type="caution">
    <text evidence="2">The sequence shown here is derived from an EMBL/GenBank/DDBJ whole genome shotgun (WGS) entry which is preliminary data.</text>
</comment>
<evidence type="ECO:0000313" key="3">
    <source>
        <dbReference type="Proteomes" id="UP000050326"/>
    </source>
</evidence>
<evidence type="ECO:0000256" key="1">
    <source>
        <dbReference type="SAM" id="Phobius"/>
    </source>
</evidence>
<reference evidence="2 3" key="1">
    <citation type="submission" date="2015-09" db="EMBL/GenBank/DDBJ databases">
        <title>Genome sequence of Oxobacter pfennigii DSM 3222.</title>
        <authorList>
            <person name="Poehlein A."/>
            <person name="Bengelsdorf F.R."/>
            <person name="Schiel-Bengelsdorf B."/>
            <person name="Duerre P."/>
            <person name="Daniel R."/>
        </authorList>
    </citation>
    <scope>NUCLEOTIDE SEQUENCE [LARGE SCALE GENOMIC DNA]</scope>
    <source>
        <strain evidence="2 3">DSM 3222</strain>
    </source>
</reference>
<evidence type="ECO:0000313" key="2">
    <source>
        <dbReference type="EMBL" id="KPU45235.1"/>
    </source>
</evidence>
<keyword evidence="1" id="KW-1133">Transmembrane helix</keyword>
<protein>
    <submittedName>
        <fullName evidence="2">Uncharacterized protein</fullName>
    </submittedName>
</protein>